<name>A0A0F9PJU3_9ZZZZ</name>
<dbReference type="EMBL" id="LAZR01002277">
    <property type="protein sequence ID" value="KKN32110.1"/>
    <property type="molecule type" value="Genomic_DNA"/>
</dbReference>
<dbReference type="AlphaFoldDB" id="A0A0F9PJU3"/>
<evidence type="ECO:0000313" key="1">
    <source>
        <dbReference type="EMBL" id="KKN32110.1"/>
    </source>
</evidence>
<comment type="caution">
    <text evidence="1">The sequence shown here is derived from an EMBL/GenBank/DDBJ whole genome shotgun (WGS) entry which is preliminary data.</text>
</comment>
<organism evidence="1">
    <name type="scientific">marine sediment metagenome</name>
    <dbReference type="NCBI Taxonomy" id="412755"/>
    <lineage>
        <taxon>unclassified sequences</taxon>
        <taxon>metagenomes</taxon>
        <taxon>ecological metagenomes</taxon>
    </lineage>
</organism>
<reference evidence="1" key="1">
    <citation type="journal article" date="2015" name="Nature">
        <title>Complex archaea that bridge the gap between prokaryotes and eukaryotes.</title>
        <authorList>
            <person name="Spang A."/>
            <person name="Saw J.H."/>
            <person name="Jorgensen S.L."/>
            <person name="Zaremba-Niedzwiedzka K."/>
            <person name="Martijn J."/>
            <person name="Lind A.E."/>
            <person name="van Eijk R."/>
            <person name="Schleper C."/>
            <person name="Guy L."/>
            <person name="Ettema T.J."/>
        </authorList>
    </citation>
    <scope>NUCLEOTIDE SEQUENCE</scope>
</reference>
<protein>
    <submittedName>
        <fullName evidence="1">Uncharacterized protein</fullName>
    </submittedName>
</protein>
<proteinExistence type="predicted"/>
<gene>
    <name evidence="1" type="ORF">LCGC14_0817210</name>
</gene>
<accession>A0A0F9PJU3</accession>
<sequence>MKRKTTPVLQATVHYQACPVEHVDKRLRELVIEWDGYQSSAEYHKPLDLRSISYIFPTAMKRYRFIQRARKYFREIEQGLCGFVEFK</sequence>